<evidence type="ECO:0000256" key="6">
    <source>
        <dbReference type="ARBA" id="ARBA00022917"/>
    </source>
</evidence>
<dbReference type="PIRSF" id="PIRSF001529">
    <property type="entry name" value="Ser-tRNA-synth_IIa"/>
    <property type="match status" value="1"/>
</dbReference>
<dbReference type="Gene3D" id="1.10.287.40">
    <property type="entry name" value="Serine-tRNA synthetase, tRNA binding domain"/>
    <property type="match status" value="1"/>
</dbReference>
<proteinExistence type="inferred from homology"/>
<evidence type="ECO:0000256" key="5">
    <source>
        <dbReference type="ARBA" id="ARBA00022840"/>
    </source>
</evidence>
<comment type="catalytic activity">
    <reaction evidence="9">
        <text>tRNA(Sec) + L-serine + ATP = L-seryl-tRNA(Sec) + AMP + diphosphate + H(+)</text>
        <dbReference type="Rhea" id="RHEA:42580"/>
        <dbReference type="Rhea" id="RHEA-COMP:9742"/>
        <dbReference type="Rhea" id="RHEA-COMP:10128"/>
        <dbReference type="ChEBI" id="CHEBI:15378"/>
        <dbReference type="ChEBI" id="CHEBI:30616"/>
        <dbReference type="ChEBI" id="CHEBI:33019"/>
        <dbReference type="ChEBI" id="CHEBI:33384"/>
        <dbReference type="ChEBI" id="CHEBI:78442"/>
        <dbReference type="ChEBI" id="CHEBI:78533"/>
        <dbReference type="ChEBI" id="CHEBI:456215"/>
        <dbReference type="EC" id="6.1.1.11"/>
    </reaction>
</comment>
<feature type="binding site" evidence="12">
    <location>
        <begin position="386"/>
        <end position="389"/>
    </location>
    <ligand>
        <name>ATP</name>
        <dbReference type="ChEBI" id="CHEBI:30616"/>
    </ligand>
</feature>
<evidence type="ECO:0000256" key="12">
    <source>
        <dbReference type="PIRSR" id="PIRSR001529-2"/>
    </source>
</evidence>
<dbReference type="InterPro" id="IPR006195">
    <property type="entry name" value="aa-tRNA-synth_II"/>
</dbReference>
<evidence type="ECO:0000313" key="14">
    <source>
        <dbReference type="EMBL" id="CAF0832765.1"/>
    </source>
</evidence>
<dbReference type="InterPro" id="IPR010978">
    <property type="entry name" value="tRNA-bd_arm"/>
</dbReference>
<dbReference type="PANTHER" id="PTHR11778">
    <property type="entry name" value="SERYL-TRNA SYNTHETASE"/>
    <property type="match status" value="1"/>
</dbReference>
<feature type="site" description="Important for serine binding" evidence="11">
    <location>
        <position position="424"/>
    </location>
</feature>
<evidence type="ECO:0000256" key="2">
    <source>
        <dbReference type="ARBA" id="ARBA00012840"/>
    </source>
</evidence>
<evidence type="ECO:0000256" key="1">
    <source>
        <dbReference type="ARBA" id="ARBA00010728"/>
    </source>
</evidence>
<dbReference type="InterPro" id="IPR045864">
    <property type="entry name" value="aa-tRNA-synth_II/BPL/LPL"/>
</dbReference>
<dbReference type="EMBL" id="CAJNOJ010000018">
    <property type="protein sequence ID" value="CAF0832765.1"/>
    <property type="molecule type" value="Genomic_DNA"/>
</dbReference>
<reference evidence="14" key="1">
    <citation type="submission" date="2021-02" db="EMBL/GenBank/DDBJ databases">
        <authorList>
            <person name="Nowell W R."/>
        </authorList>
    </citation>
    <scope>NUCLEOTIDE SEQUENCE</scope>
</reference>
<dbReference type="InterPro" id="IPR002317">
    <property type="entry name" value="Ser-tRNA-ligase_type_1"/>
</dbReference>
<dbReference type="PROSITE" id="PS50862">
    <property type="entry name" value="AA_TRNA_LIGASE_II"/>
    <property type="match status" value="1"/>
</dbReference>
<dbReference type="Gene3D" id="3.30.930.10">
    <property type="entry name" value="Bira Bifunctional Protein, Domain 2"/>
    <property type="match status" value="1"/>
</dbReference>
<keyword evidence="6" id="KW-0648">Protein biosynthesis</keyword>
<dbReference type="Pfam" id="PF00587">
    <property type="entry name" value="tRNA-synt_2b"/>
    <property type="match status" value="1"/>
</dbReference>
<dbReference type="EC" id="6.1.1.11" evidence="2"/>
<dbReference type="GO" id="GO:0006434">
    <property type="term" value="P:seryl-tRNA aminoacylation"/>
    <property type="evidence" value="ECO:0007669"/>
    <property type="project" value="InterPro"/>
</dbReference>
<keyword evidence="7" id="KW-0030">Aminoacyl-tRNA synthetase</keyword>
<dbReference type="PRINTS" id="PR00981">
    <property type="entry name" value="TRNASYNTHSER"/>
</dbReference>
<dbReference type="Pfam" id="PF02403">
    <property type="entry name" value="Seryl_tRNA_N"/>
    <property type="match status" value="1"/>
</dbReference>
<evidence type="ECO:0000256" key="4">
    <source>
        <dbReference type="ARBA" id="ARBA00022741"/>
    </source>
</evidence>
<dbReference type="CDD" id="cd00770">
    <property type="entry name" value="SerRS_core"/>
    <property type="match status" value="1"/>
</dbReference>
<dbReference type="OrthoDB" id="10264585at2759"/>
<evidence type="ECO:0000256" key="9">
    <source>
        <dbReference type="ARBA" id="ARBA00047929"/>
    </source>
</evidence>
<feature type="binding site" evidence="12">
    <location>
        <begin position="297"/>
        <end position="299"/>
    </location>
    <ligand>
        <name>ATP</name>
        <dbReference type="ChEBI" id="CHEBI:30616"/>
    </ligand>
</feature>
<accession>A0A813V4K4</accession>
<feature type="binding site" evidence="11">
    <location>
        <position position="422"/>
    </location>
    <ligand>
        <name>L-serine</name>
        <dbReference type="ChEBI" id="CHEBI:33384"/>
    </ligand>
</feature>
<evidence type="ECO:0000256" key="10">
    <source>
        <dbReference type="ARBA" id="ARBA00048823"/>
    </source>
</evidence>
<keyword evidence="4" id="KW-0547">Nucleotide-binding</keyword>
<sequence>MVLDIEVIRQNPQLVRDSQIKRYKGTDSVERFITLDSQWRTILYQLEQWRRVKNLCGQIVGEKKRANEGEGDCGDLPKELVINLETLTTEYIRTLAIKQIKRLSGFVDSQVSQVGEQLIQIENERDGILYEIGNLVHDSVPVSDDEANNITERTFGDVETRKPYSHIDLMYRIDGYDGERGAAIAGSRGYFMKGPAVFLEQAIIQVALKTLSDRGFEVLYTPFFMRKEIMQEVAQLSQFDEELYKVVCKSDKPGESNDEEKYLIATSEQTIAAFHRDEWMPTDKLPLRYGGISTCFRREAGAQGRDTRGIFRVHQFEKIEQFCLTAPDDGSSWKLFDEMIGNAEEFNQKLGIPYRVVNIVSGELNNAAAKKFDLEAWFPGSGKFRELVSCSNCLDYQSRRLKIRYGQVKKNNEAVKYVHMLNATMCATTRTICAILENYQTDDGILVPEVLKPYMPKKYSEKIPFVKDLPTEQQQKPTTTVENK</sequence>
<dbReference type="InterPro" id="IPR015866">
    <property type="entry name" value="Ser-tRNA-synth_1_N"/>
</dbReference>
<evidence type="ECO:0000256" key="7">
    <source>
        <dbReference type="ARBA" id="ARBA00023146"/>
    </source>
</evidence>
<dbReference type="InterPro" id="IPR033729">
    <property type="entry name" value="SerRS_core"/>
</dbReference>
<evidence type="ECO:0000313" key="15">
    <source>
        <dbReference type="Proteomes" id="UP000663852"/>
    </source>
</evidence>
<dbReference type="InterPro" id="IPR042103">
    <property type="entry name" value="SerRS_1_N_sf"/>
</dbReference>
<evidence type="ECO:0000256" key="11">
    <source>
        <dbReference type="PIRSR" id="PIRSR001529-1"/>
    </source>
</evidence>
<feature type="binding site" evidence="11">
    <location>
        <position position="266"/>
    </location>
    <ligand>
        <name>L-serine</name>
        <dbReference type="ChEBI" id="CHEBI:33384"/>
    </ligand>
</feature>
<evidence type="ECO:0000256" key="3">
    <source>
        <dbReference type="ARBA" id="ARBA00022598"/>
    </source>
</evidence>
<comment type="similarity">
    <text evidence="1">Belongs to the class-II aminoacyl-tRNA synthetase family. Type-1 seryl-tRNA synthetase subfamily.</text>
</comment>
<keyword evidence="3" id="KW-0436">Ligase</keyword>
<evidence type="ECO:0000256" key="8">
    <source>
        <dbReference type="ARBA" id="ARBA00031113"/>
    </source>
</evidence>
<dbReference type="FunFam" id="3.30.930.10:FF:000026">
    <property type="entry name" value="Seryl-tRNA synthetase, cytoplasmic"/>
    <property type="match status" value="1"/>
</dbReference>
<dbReference type="NCBIfam" id="TIGR00414">
    <property type="entry name" value="serS"/>
    <property type="match status" value="1"/>
</dbReference>
<dbReference type="InterPro" id="IPR002314">
    <property type="entry name" value="aa-tRNA-synt_IIb"/>
</dbReference>
<comment type="catalytic activity">
    <reaction evidence="10">
        <text>tRNA(Ser) + L-serine + ATP = L-seryl-tRNA(Ser) + AMP + diphosphate + H(+)</text>
        <dbReference type="Rhea" id="RHEA:12292"/>
        <dbReference type="Rhea" id="RHEA-COMP:9669"/>
        <dbReference type="Rhea" id="RHEA-COMP:9703"/>
        <dbReference type="ChEBI" id="CHEBI:15378"/>
        <dbReference type="ChEBI" id="CHEBI:30616"/>
        <dbReference type="ChEBI" id="CHEBI:33019"/>
        <dbReference type="ChEBI" id="CHEBI:33384"/>
        <dbReference type="ChEBI" id="CHEBI:78442"/>
        <dbReference type="ChEBI" id="CHEBI:78533"/>
        <dbReference type="ChEBI" id="CHEBI:456215"/>
        <dbReference type="EC" id="6.1.1.11"/>
    </reaction>
</comment>
<protein>
    <recommendedName>
        <fullName evidence="2">serine--tRNA ligase</fullName>
        <ecNumber evidence="2">6.1.1.11</ecNumber>
    </recommendedName>
    <alternativeName>
        <fullName evidence="8">Seryl-tRNA synthetase</fullName>
    </alternativeName>
</protein>
<dbReference type="SUPFAM" id="SSF46589">
    <property type="entry name" value="tRNA-binding arm"/>
    <property type="match status" value="1"/>
</dbReference>
<gene>
    <name evidence="14" type="ORF">EDS130_LOCUS6426</name>
</gene>
<name>A0A813V4K4_ADIRI</name>
<organism evidence="14 15">
    <name type="scientific">Adineta ricciae</name>
    <name type="common">Rotifer</name>
    <dbReference type="NCBI Taxonomy" id="249248"/>
    <lineage>
        <taxon>Eukaryota</taxon>
        <taxon>Metazoa</taxon>
        <taxon>Spiralia</taxon>
        <taxon>Gnathifera</taxon>
        <taxon>Rotifera</taxon>
        <taxon>Eurotatoria</taxon>
        <taxon>Bdelloidea</taxon>
        <taxon>Adinetida</taxon>
        <taxon>Adinetidae</taxon>
        <taxon>Adineta</taxon>
    </lineage>
</organism>
<dbReference type="Proteomes" id="UP000663852">
    <property type="component" value="Unassembled WGS sequence"/>
</dbReference>
<dbReference type="GO" id="GO:0004828">
    <property type="term" value="F:serine-tRNA ligase activity"/>
    <property type="evidence" value="ECO:0007669"/>
    <property type="project" value="UniProtKB-EC"/>
</dbReference>
<feature type="binding site" evidence="12">
    <location>
        <begin position="313"/>
        <end position="316"/>
    </location>
    <ligand>
        <name>ATP</name>
        <dbReference type="ChEBI" id="CHEBI:30616"/>
    </ligand>
</feature>
<feature type="binding site" evidence="11">
    <location>
        <position position="320"/>
    </location>
    <ligand>
        <name>L-serine</name>
        <dbReference type="ChEBI" id="CHEBI:33384"/>
    </ligand>
</feature>
<dbReference type="FunFam" id="1.10.287.40:FF:000002">
    <property type="entry name" value="Serine--tRNA ligase, cytoplasmic"/>
    <property type="match status" value="1"/>
</dbReference>
<comment type="caution">
    <text evidence="14">The sequence shown here is derived from an EMBL/GenBank/DDBJ whole genome shotgun (WGS) entry which is preliminary data.</text>
</comment>
<dbReference type="SUPFAM" id="SSF55681">
    <property type="entry name" value="Class II aaRS and biotin synthetases"/>
    <property type="match status" value="1"/>
</dbReference>
<feature type="binding site" evidence="11">
    <location>
        <position position="297"/>
    </location>
    <ligand>
        <name>L-serine</name>
        <dbReference type="ChEBI" id="CHEBI:33384"/>
    </ligand>
</feature>
<dbReference type="GO" id="GO:0005524">
    <property type="term" value="F:ATP binding"/>
    <property type="evidence" value="ECO:0007669"/>
    <property type="project" value="UniProtKB-KW"/>
</dbReference>
<keyword evidence="5 12" id="KW-0067">ATP-binding</keyword>
<evidence type="ECO:0000259" key="13">
    <source>
        <dbReference type="PROSITE" id="PS50862"/>
    </source>
</evidence>
<feature type="domain" description="Aminoacyl-transfer RNA synthetases class-II family profile" evidence="13">
    <location>
        <begin position="164"/>
        <end position="448"/>
    </location>
</feature>
<dbReference type="AlphaFoldDB" id="A0A813V4K4"/>